<evidence type="ECO:0000256" key="1">
    <source>
        <dbReference type="PROSITE-ProRule" id="PRU00473"/>
    </source>
</evidence>
<dbReference type="InterPro" id="IPR006665">
    <property type="entry name" value="OmpA-like"/>
</dbReference>
<dbReference type="eggNOG" id="COG2885">
    <property type="taxonomic scope" value="Bacteria"/>
</dbReference>
<evidence type="ECO:0000259" key="3">
    <source>
        <dbReference type="PROSITE" id="PS51123"/>
    </source>
</evidence>
<dbReference type="HOGENOM" id="CLU_884907_0_0_10"/>
<keyword evidence="5" id="KW-1185">Reference proteome</keyword>
<keyword evidence="2" id="KW-1133">Transmembrane helix</keyword>
<dbReference type="GO" id="GO:0016020">
    <property type="term" value="C:membrane"/>
    <property type="evidence" value="ECO:0007669"/>
    <property type="project" value="UniProtKB-UniRule"/>
</dbReference>
<dbReference type="KEGG" id="dfe:Dfer_1687"/>
<keyword evidence="1 2" id="KW-0472">Membrane</keyword>
<name>C6VTI5_DYAFD</name>
<dbReference type="PANTHER" id="PTHR30329:SF21">
    <property type="entry name" value="LIPOPROTEIN YIAD-RELATED"/>
    <property type="match status" value="1"/>
</dbReference>
<feature type="transmembrane region" description="Helical" evidence="2">
    <location>
        <begin position="12"/>
        <end position="33"/>
    </location>
</feature>
<dbReference type="Pfam" id="PF00691">
    <property type="entry name" value="OmpA"/>
    <property type="match status" value="1"/>
</dbReference>
<evidence type="ECO:0000313" key="5">
    <source>
        <dbReference type="Proteomes" id="UP000002011"/>
    </source>
</evidence>
<protein>
    <submittedName>
        <fullName evidence="4">OmpA/MotB domain protein</fullName>
    </submittedName>
</protein>
<organism evidence="4 5">
    <name type="scientific">Dyadobacter fermentans (strain ATCC 700827 / DSM 18053 / CIP 107007 / KCTC 52180 / NS114)</name>
    <dbReference type="NCBI Taxonomy" id="471854"/>
    <lineage>
        <taxon>Bacteria</taxon>
        <taxon>Pseudomonadati</taxon>
        <taxon>Bacteroidota</taxon>
        <taxon>Cytophagia</taxon>
        <taxon>Cytophagales</taxon>
        <taxon>Spirosomataceae</taxon>
        <taxon>Dyadobacter</taxon>
    </lineage>
</organism>
<dbReference type="CDD" id="cd07185">
    <property type="entry name" value="OmpA_C-like"/>
    <property type="match status" value="1"/>
</dbReference>
<dbReference type="STRING" id="471854.Dfer_1687"/>
<dbReference type="PANTHER" id="PTHR30329">
    <property type="entry name" value="STATOR ELEMENT OF FLAGELLAR MOTOR COMPLEX"/>
    <property type="match status" value="1"/>
</dbReference>
<dbReference type="SUPFAM" id="SSF103088">
    <property type="entry name" value="OmpA-like"/>
    <property type="match status" value="1"/>
</dbReference>
<dbReference type="Gene3D" id="3.30.1330.60">
    <property type="entry name" value="OmpA-like domain"/>
    <property type="match status" value="1"/>
</dbReference>
<feature type="domain" description="OmpA-like" evidence="3">
    <location>
        <begin position="199"/>
        <end position="314"/>
    </location>
</feature>
<evidence type="ECO:0000256" key="2">
    <source>
        <dbReference type="SAM" id="Phobius"/>
    </source>
</evidence>
<dbReference type="AlphaFoldDB" id="C6VTI5"/>
<dbReference type="PROSITE" id="PS51123">
    <property type="entry name" value="OMPA_2"/>
    <property type="match status" value="1"/>
</dbReference>
<reference evidence="4 5" key="1">
    <citation type="journal article" date="2009" name="Stand. Genomic Sci.">
        <title>Complete genome sequence of Dyadobacter fermentans type strain (NS114).</title>
        <authorList>
            <person name="Lang E."/>
            <person name="Lapidus A."/>
            <person name="Chertkov O."/>
            <person name="Brettin T."/>
            <person name="Detter J.C."/>
            <person name="Han C."/>
            <person name="Copeland A."/>
            <person name="Glavina Del Rio T."/>
            <person name="Nolan M."/>
            <person name="Chen F."/>
            <person name="Lucas S."/>
            <person name="Tice H."/>
            <person name="Cheng J.F."/>
            <person name="Land M."/>
            <person name="Hauser L."/>
            <person name="Chang Y.J."/>
            <person name="Jeffries C.D."/>
            <person name="Kopitz M."/>
            <person name="Bruce D."/>
            <person name="Goodwin L."/>
            <person name="Pitluck S."/>
            <person name="Ovchinnikova G."/>
            <person name="Pati A."/>
            <person name="Ivanova N."/>
            <person name="Mavrommatis K."/>
            <person name="Chen A."/>
            <person name="Palaniappan K."/>
            <person name="Chain P."/>
            <person name="Bristow J."/>
            <person name="Eisen J.A."/>
            <person name="Markowitz V."/>
            <person name="Hugenholtz P."/>
            <person name="Goker M."/>
            <person name="Rohde M."/>
            <person name="Kyrpides N.C."/>
            <person name="Klenk H.P."/>
        </authorList>
    </citation>
    <scope>NUCLEOTIDE SEQUENCE [LARGE SCALE GENOMIC DNA]</scope>
    <source>
        <strain evidence="5">ATCC 700827 / DSM 18053 / CIP 107007 / KCTC 52180 / NS114</strain>
    </source>
</reference>
<accession>C6VTI5</accession>
<sequence length="314" mass="35786">MFCLARIGKFETNSLFVVINILNTIAFLPIYFLCICQSAKCQNITGRWFGRITIPGYNGNEYHLEVSITQKDSLVSGQTKTIYEGKYAIMKLQGIVSKNKIVFTENEVIEDSSPNKAWCLKSFNGEYYIDTINNMKKIIGTYTGYTNFLHNRYSNEYCVPGSFILLQKTSTLIKDDEIFEDSILSIKKEEPLSLYGSKYGISYLISISLQFEQSTTNLSKSSTKNLSKILNCLSENRSVKITLESHTDNVGDLKKNLRLAEERAARIRQYLVDNKISESRIQCRILGPLLPLAPNNNEYNRSLNRRIVVKVQGL</sequence>
<dbReference type="EMBL" id="CP001619">
    <property type="protein sequence ID" value="ACT92928.1"/>
    <property type="molecule type" value="Genomic_DNA"/>
</dbReference>
<keyword evidence="2" id="KW-0812">Transmembrane</keyword>
<evidence type="ECO:0000313" key="4">
    <source>
        <dbReference type="EMBL" id="ACT92928.1"/>
    </source>
</evidence>
<proteinExistence type="predicted"/>
<dbReference type="Proteomes" id="UP000002011">
    <property type="component" value="Chromosome"/>
</dbReference>
<dbReference type="PRINTS" id="PR01023">
    <property type="entry name" value="NAFLGMOTY"/>
</dbReference>
<dbReference type="InterPro" id="IPR050330">
    <property type="entry name" value="Bact_OuterMem_StrucFunc"/>
</dbReference>
<dbReference type="InterPro" id="IPR036737">
    <property type="entry name" value="OmpA-like_sf"/>
</dbReference>
<gene>
    <name evidence="4" type="ordered locus">Dfer_1687</name>
</gene>